<dbReference type="AlphaFoldDB" id="S9VGU6"/>
<dbReference type="Pfam" id="PF26557">
    <property type="entry name" value="Cullin_AB"/>
    <property type="match status" value="1"/>
</dbReference>
<reference evidence="5 6" key="1">
    <citation type="submission" date="2020-08" db="EMBL/GenBank/DDBJ databases">
        <authorList>
            <person name="Newling K."/>
            <person name="Davey J."/>
            <person name="Forrester S."/>
        </authorList>
    </citation>
    <scope>NUCLEOTIDE SEQUENCE [LARGE SCALE GENOMIC DNA]</scope>
    <source>
        <strain evidence="6">Crithidia deanei Carvalho (ATCC PRA-265)</strain>
    </source>
</reference>
<feature type="domain" description="Cullin family profile" evidence="4">
    <location>
        <begin position="408"/>
        <end position="611"/>
    </location>
</feature>
<dbReference type="PANTHER" id="PTHR11932">
    <property type="entry name" value="CULLIN"/>
    <property type="match status" value="1"/>
</dbReference>
<dbReference type="Proteomes" id="UP000515908">
    <property type="component" value="Chromosome 15"/>
</dbReference>
<name>S9VGU6_9TRYP</name>
<dbReference type="Gene3D" id="3.30.230.130">
    <property type="entry name" value="Cullin, Chain C, Domain 2"/>
    <property type="match status" value="1"/>
</dbReference>
<dbReference type="PROSITE" id="PS50069">
    <property type="entry name" value="CULLIN_2"/>
    <property type="match status" value="1"/>
</dbReference>
<dbReference type="SUPFAM" id="SSF75632">
    <property type="entry name" value="Cullin homology domain"/>
    <property type="match status" value="1"/>
</dbReference>
<dbReference type="InterPro" id="IPR016158">
    <property type="entry name" value="Cullin_homology"/>
</dbReference>
<evidence type="ECO:0000313" key="5">
    <source>
        <dbReference type="EMBL" id="CAD2219712.1"/>
    </source>
</evidence>
<comment type="similarity">
    <text evidence="1 2 3">Belongs to the cullin family.</text>
</comment>
<dbReference type="SMART" id="SM00182">
    <property type="entry name" value="CULLIN"/>
    <property type="match status" value="1"/>
</dbReference>
<organism evidence="5 6">
    <name type="scientific">Angomonas deanei</name>
    <dbReference type="NCBI Taxonomy" id="59799"/>
    <lineage>
        <taxon>Eukaryota</taxon>
        <taxon>Discoba</taxon>
        <taxon>Euglenozoa</taxon>
        <taxon>Kinetoplastea</taxon>
        <taxon>Metakinetoplastina</taxon>
        <taxon>Trypanosomatida</taxon>
        <taxon>Trypanosomatidae</taxon>
        <taxon>Strigomonadinae</taxon>
        <taxon>Angomonas</taxon>
    </lineage>
</organism>
<dbReference type="GO" id="GO:0031625">
    <property type="term" value="F:ubiquitin protein ligase binding"/>
    <property type="evidence" value="ECO:0007669"/>
    <property type="project" value="InterPro"/>
</dbReference>
<dbReference type="Gene3D" id="1.20.1310.10">
    <property type="entry name" value="Cullin Repeats"/>
    <property type="match status" value="4"/>
</dbReference>
<dbReference type="InterPro" id="IPR001373">
    <property type="entry name" value="Cullin_N"/>
</dbReference>
<accession>S9VGU6</accession>
<dbReference type="InterPro" id="IPR036317">
    <property type="entry name" value="Cullin_homology_sf"/>
</dbReference>
<protein>
    <submittedName>
        <fullName evidence="5">Cullin family, putative</fullName>
    </submittedName>
</protein>
<dbReference type="EMBL" id="LR877159">
    <property type="protein sequence ID" value="CAD2219712.1"/>
    <property type="molecule type" value="Genomic_DNA"/>
</dbReference>
<dbReference type="OrthoDB" id="27073at2759"/>
<dbReference type="InterPro" id="IPR045093">
    <property type="entry name" value="Cullin"/>
</dbReference>
<dbReference type="SUPFAM" id="SSF74788">
    <property type="entry name" value="Cullin repeat-like"/>
    <property type="match status" value="1"/>
</dbReference>
<evidence type="ECO:0000256" key="3">
    <source>
        <dbReference type="RuleBase" id="RU003829"/>
    </source>
</evidence>
<evidence type="ECO:0000313" key="6">
    <source>
        <dbReference type="Proteomes" id="UP000515908"/>
    </source>
</evidence>
<sequence>MLEEDRESIRKMKADFEEIANLVENDFKNNTGFERQMNHYYTVYSVAIRNTPRTEYTGCDVGELLYMDYQEMLTRYLLRHRDMAAASERELFEKVLTVWKHYKVLMKWNMRAFAYLSRYYIVNNFKPSLEQVAVSIFLEQFFRMHSASVNSVTLDLLDRDRAGECTNKELIKRAIELFTVMKVDDTHFAYKDSFLRDYIAKTEKYCKRVLEEWCVSLSARELTDKIIQSLDEERERCSYFSAEDARQIMACVESVFVGSPSTTRKILDEEGGFRTMLEREETEWLTKCFNLFSTRDTSLKKLADIFAALIVKQGEILSDAYKNEETYVDVVAYVQSMMKLQETFPRVAKLCFNMDFVMSKALREGLEGAYNTSVEVKCKGEESMQVKFCLWLASYADLVLQARVPNPDEELERITVTLSYITERDLFLNSLREKMAGRVLLPVRELNENMERAFIQRIRQRYGPASTSYLEGMLHDILISNDFSVMTKLTESESVPDFDITLLVAKKGIWPEKIFSESKLILPEYIQSSLDVVRRIYLKGTTGRDLSWSHENSSAELVTTLSDKLCTLVLSAPQALILLAFNQQEKCQVRQIMHKYQFSIDLLRACSLPLIKGRLILLESQGGEKIEEDSVSQ</sequence>
<evidence type="ECO:0000256" key="1">
    <source>
        <dbReference type="ARBA" id="ARBA00006019"/>
    </source>
</evidence>
<dbReference type="InterPro" id="IPR059120">
    <property type="entry name" value="Cullin-like_AB"/>
</dbReference>
<gene>
    <name evidence="5" type="ORF">ADEAN_000722100</name>
</gene>
<keyword evidence="6" id="KW-1185">Reference proteome</keyword>
<evidence type="ECO:0000259" key="4">
    <source>
        <dbReference type="PROSITE" id="PS50069"/>
    </source>
</evidence>
<dbReference type="GO" id="GO:0006511">
    <property type="term" value="P:ubiquitin-dependent protein catabolic process"/>
    <property type="evidence" value="ECO:0007669"/>
    <property type="project" value="InterPro"/>
</dbReference>
<dbReference type="Pfam" id="PF00888">
    <property type="entry name" value="Cullin"/>
    <property type="match status" value="1"/>
</dbReference>
<dbReference type="VEuPathDB" id="TriTrypDB:ADEAN_000722100"/>
<dbReference type="InterPro" id="IPR016159">
    <property type="entry name" value="Cullin_repeat-like_dom_sf"/>
</dbReference>
<evidence type="ECO:0000256" key="2">
    <source>
        <dbReference type="PROSITE-ProRule" id="PRU00330"/>
    </source>
</evidence>
<proteinExistence type="inferred from homology"/>